<dbReference type="InterPro" id="IPR038955">
    <property type="entry name" value="PriA/CPL1_fungi"/>
</dbReference>
<dbReference type="PANTHER" id="PTHR35192:SF2">
    <property type="entry name" value="APPLE DOMAIN-CONTAINING PROTEIN"/>
    <property type="match status" value="1"/>
</dbReference>
<keyword evidence="5" id="KW-1185">Reference proteome</keyword>
<feature type="region of interest" description="Disordered" evidence="1">
    <location>
        <begin position="324"/>
        <end position="362"/>
    </location>
</feature>
<feature type="chain" id="PRO_5015337999" description="Protein CPL1-like domain-containing protein" evidence="2">
    <location>
        <begin position="22"/>
        <end position="362"/>
    </location>
</feature>
<proteinExistence type="predicted"/>
<evidence type="ECO:0000313" key="4">
    <source>
        <dbReference type="EMBL" id="PSR72533.1"/>
    </source>
</evidence>
<protein>
    <recommendedName>
        <fullName evidence="3">Protein CPL1-like domain-containing protein</fullName>
    </recommendedName>
</protein>
<keyword evidence="2" id="KW-0732">Signal</keyword>
<organism evidence="4 5">
    <name type="scientific">Hermanssonia centrifuga</name>
    <dbReference type="NCBI Taxonomy" id="98765"/>
    <lineage>
        <taxon>Eukaryota</taxon>
        <taxon>Fungi</taxon>
        <taxon>Dikarya</taxon>
        <taxon>Basidiomycota</taxon>
        <taxon>Agaricomycotina</taxon>
        <taxon>Agaricomycetes</taxon>
        <taxon>Polyporales</taxon>
        <taxon>Meruliaceae</taxon>
        <taxon>Hermanssonia</taxon>
    </lineage>
</organism>
<evidence type="ECO:0000256" key="2">
    <source>
        <dbReference type="SAM" id="SignalP"/>
    </source>
</evidence>
<dbReference type="EMBL" id="MLYV02001159">
    <property type="protein sequence ID" value="PSR72533.1"/>
    <property type="molecule type" value="Genomic_DNA"/>
</dbReference>
<evidence type="ECO:0000259" key="3">
    <source>
        <dbReference type="Pfam" id="PF21671"/>
    </source>
</evidence>
<dbReference type="STRING" id="98765.A0A2R6NJK3"/>
<name>A0A2R6NJK3_9APHY</name>
<dbReference type="InterPro" id="IPR048661">
    <property type="entry name" value="CPL1-like"/>
</dbReference>
<dbReference type="PANTHER" id="PTHR35192">
    <property type="entry name" value="PROTEIN, PUTATIVE-RELATED"/>
    <property type="match status" value="1"/>
</dbReference>
<dbReference type="OrthoDB" id="439917at2759"/>
<dbReference type="Proteomes" id="UP000186601">
    <property type="component" value="Unassembled WGS sequence"/>
</dbReference>
<dbReference type="AlphaFoldDB" id="A0A2R6NJK3"/>
<reference evidence="4 5" key="1">
    <citation type="submission" date="2018-02" db="EMBL/GenBank/DDBJ databases">
        <title>Genome sequence of the basidiomycete white-rot fungus Phlebia centrifuga.</title>
        <authorList>
            <person name="Granchi Z."/>
            <person name="Peng M."/>
            <person name="de Vries R.P."/>
            <person name="Hilden K."/>
            <person name="Makela M.R."/>
            <person name="Grigoriev I."/>
            <person name="Riley R."/>
        </authorList>
    </citation>
    <scope>NUCLEOTIDE SEQUENCE [LARGE SCALE GENOMIC DNA]</scope>
    <source>
        <strain evidence="4 5">FBCC195</strain>
    </source>
</reference>
<gene>
    <name evidence="4" type="ORF">PHLCEN_2v11603</name>
</gene>
<feature type="compositionally biased region" description="Basic and acidic residues" evidence="1">
    <location>
        <begin position="337"/>
        <end position="353"/>
    </location>
</feature>
<dbReference type="Pfam" id="PF21671">
    <property type="entry name" value="CPL1-like"/>
    <property type="match status" value="1"/>
</dbReference>
<evidence type="ECO:0000313" key="5">
    <source>
        <dbReference type="Proteomes" id="UP000186601"/>
    </source>
</evidence>
<comment type="caution">
    <text evidence="4">The sequence shown here is derived from an EMBL/GenBank/DDBJ whole genome shotgun (WGS) entry which is preliminary data.</text>
</comment>
<evidence type="ECO:0000256" key="1">
    <source>
        <dbReference type="SAM" id="MobiDB-lite"/>
    </source>
</evidence>
<accession>A0A2R6NJK3</accession>
<feature type="signal peptide" evidence="2">
    <location>
        <begin position="1"/>
        <end position="21"/>
    </location>
</feature>
<feature type="domain" description="Protein CPL1-like" evidence="3">
    <location>
        <begin position="230"/>
        <end position="299"/>
    </location>
</feature>
<sequence length="362" mass="38662">MRVSTLFYTFLALQQFGQVLASHGRKIYTRPPTSVARTAGNPSLYPPVDPIASRQHHERRNLLDVCAYIDTDQILGGDILGIPLRDLAGLKICLCLSALPLGLEVDAQLQVLRNKYGEALIDAVLDILINTCPNSKHCSYPKHAQPGCSAKDPCGFSCEPPYVEQGGECVCPAPYVSCNGECGYFPKGCGSALPRAINRRSTDSGTDSAQVKCKPQESVCGVFGGRNHAFECIDTASNLESCGGCMSPNPFVPYNASAPLGRDCTTVEGADSVACASGTCVVKSCASGWTISGMGEACVPTTEHTTSGLTMNADSLYSINRQRSRRALSPPVLPSEAQKDDESGPRKEGEHADYYGSAFYRN</sequence>